<dbReference type="InterPro" id="IPR013762">
    <property type="entry name" value="Integrase-like_cat_sf"/>
</dbReference>
<protein>
    <recommendedName>
        <fullName evidence="5">Phage integrase family protein</fullName>
    </recommendedName>
</protein>
<keyword evidence="1" id="KW-0233">DNA recombination</keyword>
<feature type="compositionally biased region" description="Low complexity" evidence="2">
    <location>
        <begin position="446"/>
        <end position="468"/>
    </location>
</feature>
<dbReference type="Gene3D" id="1.10.443.10">
    <property type="entry name" value="Intergrase catalytic core"/>
    <property type="match status" value="1"/>
</dbReference>
<dbReference type="Proteomes" id="UP000183685">
    <property type="component" value="Unassembled WGS sequence"/>
</dbReference>
<evidence type="ECO:0008006" key="5">
    <source>
        <dbReference type="Google" id="ProtNLM"/>
    </source>
</evidence>
<dbReference type="SUPFAM" id="SSF56349">
    <property type="entry name" value="DNA breaking-rejoining enzymes"/>
    <property type="match status" value="1"/>
</dbReference>
<keyword evidence="4" id="KW-1185">Reference proteome</keyword>
<dbReference type="GO" id="GO:0003677">
    <property type="term" value="F:DNA binding"/>
    <property type="evidence" value="ECO:0007669"/>
    <property type="project" value="InterPro"/>
</dbReference>
<dbReference type="GO" id="GO:0015074">
    <property type="term" value="P:DNA integration"/>
    <property type="evidence" value="ECO:0007669"/>
    <property type="project" value="InterPro"/>
</dbReference>
<reference evidence="3 4" key="1">
    <citation type="submission" date="2016-10" db="EMBL/GenBank/DDBJ databases">
        <authorList>
            <person name="de Groot N.N."/>
        </authorList>
    </citation>
    <scope>NUCLEOTIDE SEQUENCE [LARGE SCALE GENOMIC DNA]</scope>
    <source>
        <strain evidence="3 4">CGMCC 1.9109</strain>
    </source>
</reference>
<evidence type="ECO:0000313" key="4">
    <source>
        <dbReference type="Proteomes" id="UP000183685"/>
    </source>
</evidence>
<sequence length="468" mass="53259">MFTVIENISARLKTIENQLNQNHHAQTLCWNQLEKFECPSAQQELSDLMDVELVLKAELEATKNSYKQVQNYARYYSNLKPEFDAIVRDAGFQLGHFPYTVVREGATEEEISEAVANLENLAWARARSEDVLITQCSDETIRRYLRRVVNAAGKSNLRDFINQVITRTDQTRATFRWTRAALNFFLEMLMVCDRASKEIYDLHNKLNSVNVRDLPTKHQIQTYIRRKSVPDRTHPLFLDTLVSLGSDGLTAAMIFQSTIFLGLRPIEWQTAFFDENEPNTLVIKNAKNSNGRACGKYRWLHLDNFDDEEYQLIRDTIDAIRSELEGTTFVAFMGRIRCAFRQAHQKMSPKAKKRRITLYTARHQFAANMKRYWGRNGRDVLGALMGHSNDNTAGCHYAHTNQAMKGGRYGPQADGTNVPVPDQSNVAQVRVTNRHLAAIELGANTQSSQSSASSTSESTACYSSSMSM</sequence>
<organism evidence="3 4">
    <name type="scientific">Kordiimonas lacus</name>
    <dbReference type="NCBI Taxonomy" id="637679"/>
    <lineage>
        <taxon>Bacteria</taxon>
        <taxon>Pseudomonadati</taxon>
        <taxon>Pseudomonadota</taxon>
        <taxon>Alphaproteobacteria</taxon>
        <taxon>Kordiimonadales</taxon>
        <taxon>Kordiimonadaceae</taxon>
        <taxon>Kordiimonas</taxon>
    </lineage>
</organism>
<feature type="region of interest" description="Disordered" evidence="2">
    <location>
        <begin position="443"/>
        <end position="468"/>
    </location>
</feature>
<evidence type="ECO:0000256" key="2">
    <source>
        <dbReference type="SAM" id="MobiDB-lite"/>
    </source>
</evidence>
<evidence type="ECO:0000256" key="1">
    <source>
        <dbReference type="ARBA" id="ARBA00023172"/>
    </source>
</evidence>
<dbReference type="GO" id="GO:0006310">
    <property type="term" value="P:DNA recombination"/>
    <property type="evidence" value="ECO:0007669"/>
    <property type="project" value="UniProtKB-KW"/>
</dbReference>
<dbReference type="InterPro" id="IPR011010">
    <property type="entry name" value="DNA_brk_join_enz"/>
</dbReference>
<dbReference type="AlphaFoldDB" id="A0A1G6TEU1"/>
<gene>
    <name evidence="3" type="ORF">SAMN04488071_0214</name>
</gene>
<proteinExistence type="predicted"/>
<evidence type="ECO:0000313" key="3">
    <source>
        <dbReference type="EMBL" id="SDD27598.1"/>
    </source>
</evidence>
<accession>A0A1G6TEU1</accession>
<name>A0A1G6TEU1_9PROT</name>
<dbReference type="EMBL" id="FNAK01000001">
    <property type="protein sequence ID" value="SDD27598.1"/>
    <property type="molecule type" value="Genomic_DNA"/>
</dbReference>